<sequence length="119" mass="11998">MPALTRVLGTVTAAYSAAIIVWPKLLARPCGLTTATGEVRPQTRALIGAIGARDTAIGVAMVCAPQGPALKTALAARVAADAADAVLFGTRLPQRSARTKVAAFAAGWAVLCALSAFAP</sequence>
<reference evidence="3" key="1">
    <citation type="submission" date="2016-10" db="EMBL/GenBank/DDBJ databases">
        <authorList>
            <person name="Varghese N."/>
            <person name="Submissions S."/>
        </authorList>
    </citation>
    <scope>NUCLEOTIDE SEQUENCE [LARGE SCALE GENOMIC DNA]</scope>
    <source>
        <strain evidence="3">CGMCC 4.578</strain>
    </source>
</reference>
<accession>A0A1H9CAM2</accession>
<organism evidence="2 3">
    <name type="scientific">Lentzea flaviverrucosa</name>
    <dbReference type="NCBI Taxonomy" id="200379"/>
    <lineage>
        <taxon>Bacteria</taxon>
        <taxon>Bacillati</taxon>
        <taxon>Actinomycetota</taxon>
        <taxon>Actinomycetes</taxon>
        <taxon>Pseudonocardiales</taxon>
        <taxon>Pseudonocardiaceae</taxon>
        <taxon>Lentzea</taxon>
    </lineage>
</organism>
<name>A0A1H9CAM2_9PSEU</name>
<evidence type="ECO:0000313" key="3">
    <source>
        <dbReference type="Proteomes" id="UP000199028"/>
    </source>
</evidence>
<keyword evidence="1" id="KW-0812">Transmembrane</keyword>
<dbReference type="RefSeq" id="WP_090063127.1">
    <property type="nucleotide sequence ID" value="NZ_FOFT01000001.1"/>
</dbReference>
<keyword evidence="3" id="KW-1185">Reference proteome</keyword>
<dbReference type="Proteomes" id="UP000199028">
    <property type="component" value="Unassembled WGS sequence"/>
</dbReference>
<gene>
    <name evidence="2" type="ORF">SAMN05216195_101718</name>
</gene>
<evidence type="ECO:0000256" key="1">
    <source>
        <dbReference type="SAM" id="Phobius"/>
    </source>
</evidence>
<keyword evidence="1" id="KW-0472">Membrane</keyword>
<dbReference type="OrthoDB" id="3436761at2"/>
<keyword evidence="1" id="KW-1133">Transmembrane helix</keyword>
<protein>
    <submittedName>
        <fullName evidence="2">Uncharacterized protein</fullName>
    </submittedName>
</protein>
<evidence type="ECO:0000313" key="2">
    <source>
        <dbReference type="EMBL" id="SEP97738.1"/>
    </source>
</evidence>
<proteinExistence type="predicted"/>
<dbReference type="AlphaFoldDB" id="A0A1H9CAM2"/>
<feature type="transmembrane region" description="Helical" evidence="1">
    <location>
        <begin position="101"/>
        <end position="118"/>
    </location>
</feature>
<dbReference type="EMBL" id="FOFT01000001">
    <property type="protein sequence ID" value="SEP97738.1"/>
    <property type="molecule type" value="Genomic_DNA"/>
</dbReference>